<reference evidence="6" key="1">
    <citation type="submission" date="2020-12" db="EMBL/GenBank/DDBJ databases">
        <authorList>
            <person name="Iha C."/>
        </authorList>
    </citation>
    <scope>NUCLEOTIDE SEQUENCE</scope>
</reference>
<dbReference type="PANTHER" id="PTHR12714:SF9">
    <property type="entry name" value="PROTEIN-S-ISOPRENYLCYSTEINE O-METHYLTRANSFERASE"/>
    <property type="match status" value="1"/>
</dbReference>
<comment type="subcellular location">
    <subcellularLocation>
        <location evidence="1">Membrane</location>
        <topology evidence="1">Multi-pass membrane protein</topology>
    </subcellularLocation>
</comment>
<dbReference type="Gene3D" id="1.20.120.1630">
    <property type="match status" value="1"/>
</dbReference>
<dbReference type="GO" id="GO:0004671">
    <property type="term" value="F:protein C-terminal S-isoprenylcysteine carboxyl O-methyltransferase activity"/>
    <property type="evidence" value="ECO:0007669"/>
    <property type="project" value="TreeGrafter"/>
</dbReference>
<keyword evidence="2 5" id="KW-0812">Transmembrane</keyword>
<dbReference type="GO" id="GO:0005783">
    <property type="term" value="C:endoplasmic reticulum"/>
    <property type="evidence" value="ECO:0007669"/>
    <property type="project" value="TreeGrafter"/>
</dbReference>
<dbReference type="PANTHER" id="PTHR12714">
    <property type="entry name" value="PROTEIN-S ISOPRENYLCYSTEINE O-METHYLTRANSFERASE"/>
    <property type="match status" value="1"/>
</dbReference>
<evidence type="ECO:0000313" key="7">
    <source>
        <dbReference type="Proteomes" id="UP000708148"/>
    </source>
</evidence>
<dbReference type="EMBL" id="CAJHUC010001964">
    <property type="protein sequence ID" value="CAD7702829.1"/>
    <property type="molecule type" value="Genomic_DNA"/>
</dbReference>
<evidence type="ECO:0000256" key="3">
    <source>
        <dbReference type="ARBA" id="ARBA00022989"/>
    </source>
</evidence>
<organism evidence="6 7">
    <name type="scientific">Ostreobium quekettii</name>
    <dbReference type="NCBI Taxonomy" id="121088"/>
    <lineage>
        <taxon>Eukaryota</taxon>
        <taxon>Viridiplantae</taxon>
        <taxon>Chlorophyta</taxon>
        <taxon>core chlorophytes</taxon>
        <taxon>Ulvophyceae</taxon>
        <taxon>TCBD clade</taxon>
        <taxon>Bryopsidales</taxon>
        <taxon>Ostreobineae</taxon>
        <taxon>Ostreobiaceae</taxon>
        <taxon>Ostreobium</taxon>
    </lineage>
</organism>
<evidence type="ECO:0000313" key="6">
    <source>
        <dbReference type="EMBL" id="CAD7702829.1"/>
    </source>
</evidence>
<proteinExistence type="predicted"/>
<keyword evidence="4 5" id="KW-0472">Membrane</keyword>
<keyword evidence="3 5" id="KW-1133">Transmembrane helix</keyword>
<dbReference type="AlphaFoldDB" id="A0A8S1J9L5"/>
<gene>
    <name evidence="6" type="ORF">OSTQU699_LOCUS8186</name>
</gene>
<feature type="transmembrane region" description="Helical" evidence="5">
    <location>
        <begin position="12"/>
        <end position="30"/>
    </location>
</feature>
<dbReference type="OrthoDB" id="422086at2759"/>
<name>A0A8S1J9L5_9CHLO</name>
<evidence type="ECO:0000256" key="4">
    <source>
        <dbReference type="ARBA" id="ARBA00023136"/>
    </source>
</evidence>
<feature type="transmembrane region" description="Helical" evidence="5">
    <location>
        <begin position="37"/>
        <end position="59"/>
    </location>
</feature>
<evidence type="ECO:0000256" key="2">
    <source>
        <dbReference type="ARBA" id="ARBA00022692"/>
    </source>
</evidence>
<protein>
    <recommendedName>
        <fullName evidence="8">Protein-S-isoprenylcysteine O-methyltransferase</fullName>
    </recommendedName>
</protein>
<evidence type="ECO:0000256" key="5">
    <source>
        <dbReference type="SAM" id="Phobius"/>
    </source>
</evidence>
<dbReference type="GO" id="GO:0016020">
    <property type="term" value="C:membrane"/>
    <property type="evidence" value="ECO:0007669"/>
    <property type="project" value="UniProtKB-SubCell"/>
</dbReference>
<sequence length="183" mass="20347">MLPQLPLPVQIFAAAVIFFHLSEFALAAIYMRSSLSWTSFLISTPYCVAMALALAEYTIEAALVPAMKEQLVIWVGLALVVVGDAIRKTAMAAGFGTMMCCGFPSHPRGYCRQQLHARAIEGASRGAQACFSWDLQVWKFFSLRTEIEESHLRDFFPGEYDEYVKKVPTGVPGWPGPSAYQYH</sequence>
<feature type="transmembrane region" description="Helical" evidence="5">
    <location>
        <begin position="71"/>
        <end position="90"/>
    </location>
</feature>
<evidence type="ECO:0008006" key="8">
    <source>
        <dbReference type="Google" id="ProtNLM"/>
    </source>
</evidence>
<accession>A0A8S1J9L5</accession>
<keyword evidence="7" id="KW-1185">Reference proteome</keyword>
<comment type="caution">
    <text evidence="6">The sequence shown here is derived from an EMBL/GenBank/DDBJ whole genome shotgun (WGS) entry which is preliminary data.</text>
</comment>
<evidence type="ECO:0000256" key="1">
    <source>
        <dbReference type="ARBA" id="ARBA00004141"/>
    </source>
</evidence>
<dbReference type="Proteomes" id="UP000708148">
    <property type="component" value="Unassembled WGS sequence"/>
</dbReference>